<dbReference type="RefSeq" id="WP_091731482.1">
    <property type="nucleotide sequence ID" value="NZ_LT629757.1"/>
</dbReference>
<dbReference type="InterPro" id="IPR000835">
    <property type="entry name" value="HTH_MarR-typ"/>
</dbReference>
<dbReference type="InterPro" id="IPR036390">
    <property type="entry name" value="WH_DNA-bd_sf"/>
</dbReference>
<reference evidence="6" key="1">
    <citation type="submission" date="2016-10" db="EMBL/GenBank/DDBJ databases">
        <authorList>
            <person name="Varghese N."/>
            <person name="Submissions S."/>
        </authorList>
    </citation>
    <scope>NUCLEOTIDE SEQUENCE [LARGE SCALE GENOMIC DNA]</scope>
    <source>
        <strain evidence="6">DSM 22127</strain>
    </source>
</reference>
<dbReference type="PANTHER" id="PTHR33164:SF99">
    <property type="entry name" value="MARR FAMILY REGULATORY PROTEIN"/>
    <property type="match status" value="1"/>
</dbReference>
<feature type="domain" description="HTH marR-type" evidence="4">
    <location>
        <begin position="8"/>
        <end position="143"/>
    </location>
</feature>
<name>A0A1H1WCB2_9ACTN</name>
<dbReference type="PANTHER" id="PTHR33164">
    <property type="entry name" value="TRANSCRIPTIONAL REGULATOR, MARR FAMILY"/>
    <property type="match status" value="1"/>
</dbReference>
<organism evidence="5 6">
    <name type="scientific">Nocardioides scoriae</name>
    <dbReference type="NCBI Taxonomy" id="642780"/>
    <lineage>
        <taxon>Bacteria</taxon>
        <taxon>Bacillati</taxon>
        <taxon>Actinomycetota</taxon>
        <taxon>Actinomycetes</taxon>
        <taxon>Propionibacteriales</taxon>
        <taxon>Nocardioidaceae</taxon>
        <taxon>Nocardioides</taxon>
    </lineage>
</organism>
<dbReference type="EMBL" id="LT629757">
    <property type="protein sequence ID" value="SDS94725.1"/>
    <property type="molecule type" value="Genomic_DNA"/>
</dbReference>
<evidence type="ECO:0000256" key="2">
    <source>
        <dbReference type="ARBA" id="ARBA00023125"/>
    </source>
</evidence>
<evidence type="ECO:0000259" key="4">
    <source>
        <dbReference type="PROSITE" id="PS50995"/>
    </source>
</evidence>
<protein>
    <submittedName>
        <fullName evidence="5">DNA-binding transcriptional regulator, MarR family</fullName>
    </submittedName>
</protein>
<gene>
    <name evidence="5" type="ORF">SAMN04488570_3109</name>
</gene>
<dbReference type="InterPro" id="IPR036388">
    <property type="entry name" value="WH-like_DNA-bd_sf"/>
</dbReference>
<dbReference type="InterPro" id="IPR023187">
    <property type="entry name" value="Tscrpt_reg_MarR-type_CS"/>
</dbReference>
<dbReference type="OrthoDB" id="4826718at2"/>
<keyword evidence="3" id="KW-0804">Transcription</keyword>
<proteinExistence type="predicted"/>
<dbReference type="SUPFAM" id="SSF46785">
    <property type="entry name" value="Winged helix' DNA-binding domain"/>
    <property type="match status" value="2"/>
</dbReference>
<dbReference type="PRINTS" id="PR00598">
    <property type="entry name" value="HTHMARR"/>
</dbReference>
<dbReference type="SMART" id="SM00347">
    <property type="entry name" value="HTH_MARR"/>
    <property type="match status" value="2"/>
</dbReference>
<keyword evidence="2 5" id="KW-0238">DNA-binding</keyword>
<keyword evidence="6" id="KW-1185">Reference proteome</keyword>
<dbReference type="GO" id="GO:0003677">
    <property type="term" value="F:DNA binding"/>
    <property type="evidence" value="ECO:0007669"/>
    <property type="project" value="UniProtKB-KW"/>
</dbReference>
<dbReference type="InterPro" id="IPR039422">
    <property type="entry name" value="MarR/SlyA-like"/>
</dbReference>
<dbReference type="PROSITE" id="PS50995">
    <property type="entry name" value="HTH_MARR_2"/>
    <property type="match status" value="2"/>
</dbReference>
<dbReference type="GO" id="GO:0003700">
    <property type="term" value="F:DNA-binding transcription factor activity"/>
    <property type="evidence" value="ECO:0007669"/>
    <property type="project" value="InterPro"/>
</dbReference>
<dbReference type="GO" id="GO:0006950">
    <property type="term" value="P:response to stress"/>
    <property type="evidence" value="ECO:0007669"/>
    <property type="project" value="TreeGrafter"/>
</dbReference>
<evidence type="ECO:0000256" key="3">
    <source>
        <dbReference type="ARBA" id="ARBA00023163"/>
    </source>
</evidence>
<feature type="domain" description="HTH marR-type" evidence="4">
    <location>
        <begin position="135"/>
        <end position="291"/>
    </location>
</feature>
<evidence type="ECO:0000313" key="6">
    <source>
        <dbReference type="Proteomes" id="UP000198859"/>
    </source>
</evidence>
<dbReference type="PROSITE" id="PS01117">
    <property type="entry name" value="HTH_MARR_1"/>
    <property type="match status" value="1"/>
</dbReference>
<accession>A0A1H1WCB2</accession>
<keyword evidence="1" id="KW-0805">Transcription regulation</keyword>
<evidence type="ECO:0000256" key="1">
    <source>
        <dbReference type="ARBA" id="ARBA00023015"/>
    </source>
</evidence>
<dbReference type="Gene3D" id="1.10.10.10">
    <property type="entry name" value="Winged helix-like DNA-binding domain superfamily/Winged helix DNA-binding domain"/>
    <property type="match status" value="2"/>
</dbReference>
<dbReference type="AlphaFoldDB" id="A0A1H1WCB2"/>
<evidence type="ECO:0000313" key="5">
    <source>
        <dbReference type="EMBL" id="SDS94725.1"/>
    </source>
</evidence>
<dbReference type="Proteomes" id="UP000198859">
    <property type="component" value="Chromosome I"/>
</dbReference>
<sequence>MGSGATDSRELLPELAVLPGHLLWRSAARVHAALAEVLPPGVDLHAYAALLALGGGATRSQQELAQTISVSRTTMVKVASALAEDGLVERVRSPEDRRSYALTRTPAGAAAARRWRRHADAVEAQVTAGFSDAERDELRALLGRVAQDELSPEVPAPLRESIGFLVTRVHARTHREALGALEPVGVEPRHYATLTALTATGPVPQAELARRLGLSGASMVQIADELEQRGLVERRRPPADRRVQVLHLQPGAEDVLDEAGRVVRAQVEQVLATLSPAEVSRVVSLLQRLVTAP</sequence>
<dbReference type="Pfam" id="PF12802">
    <property type="entry name" value="MarR_2"/>
    <property type="match status" value="2"/>
</dbReference>